<keyword evidence="4 7" id="KW-0067">ATP-binding</keyword>
<dbReference type="Proteomes" id="UP000218257">
    <property type="component" value="Chromosome"/>
</dbReference>
<evidence type="ECO:0000256" key="3">
    <source>
        <dbReference type="ARBA" id="ARBA00022741"/>
    </source>
</evidence>
<proteinExistence type="inferred from homology"/>
<evidence type="ECO:0000313" key="6">
    <source>
        <dbReference type="EMBL" id="BAZ97740.1"/>
    </source>
</evidence>
<dbReference type="InterPro" id="IPR003439">
    <property type="entry name" value="ABC_transporter-like_ATP-bd"/>
</dbReference>
<dbReference type="GO" id="GO:0016887">
    <property type="term" value="F:ATP hydrolysis activity"/>
    <property type="evidence" value="ECO:0007669"/>
    <property type="project" value="InterPro"/>
</dbReference>
<evidence type="ECO:0000313" key="9">
    <source>
        <dbReference type="Proteomes" id="UP000218257"/>
    </source>
</evidence>
<dbReference type="eggNOG" id="COG1131">
    <property type="taxonomic scope" value="Bacteria"/>
</dbReference>
<evidence type="ECO:0000256" key="1">
    <source>
        <dbReference type="ARBA" id="ARBA00005417"/>
    </source>
</evidence>
<dbReference type="EMBL" id="AP017649">
    <property type="protein sequence ID" value="BAZ97740.1"/>
    <property type="molecule type" value="Genomic_DNA"/>
</dbReference>
<keyword evidence="2" id="KW-0813">Transport</keyword>
<dbReference type="RefSeq" id="WP_058292497.1">
    <property type="nucleotide sequence ID" value="NZ_AP017649.1"/>
</dbReference>
<comment type="similarity">
    <text evidence="1">Belongs to the ABC transporter superfamily.</text>
</comment>
<dbReference type="InterPro" id="IPR027417">
    <property type="entry name" value="P-loop_NTPase"/>
</dbReference>
<sequence>MIEVNNLSKTFKGKTVLDNISFSVAPGEIFGFLGPNGAGKTTTMRIILGLLNPSSGQATLNGKNLAKDDAARSKVGVLLEVDGIYDRLSAYENLRYFADIYRIPNREARINELLEFFDLNGRRNDPAGKFSKGMKRKLALAKAIMHKPEVLFLDEPASGLDPEAQKNFRDLILSLSREGNMTIFLNSHDLDEVQRICNKVAIIKGGKLLAWDSLANLDRKNRQPGMELSFGNAADIEQAEKLLTSAKLAIDIHRTQEGLTLTPAEGADTPQIITYLAGHDIKLEEVRKLKRSLEEIYLETMKQETR</sequence>
<evidence type="ECO:0000313" key="8">
    <source>
        <dbReference type="Proteomes" id="UP000053577"/>
    </source>
</evidence>
<keyword evidence="3" id="KW-0547">Nucleotide-binding</keyword>
<dbReference type="PROSITE" id="PS00211">
    <property type="entry name" value="ABC_TRANSPORTER_1"/>
    <property type="match status" value="1"/>
</dbReference>
<dbReference type="Pfam" id="PF00005">
    <property type="entry name" value="ABC_tran"/>
    <property type="match status" value="1"/>
</dbReference>
<dbReference type="PROSITE" id="PS50893">
    <property type="entry name" value="ABC_TRANSPORTER_2"/>
    <property type="match status" value="1"/>
</dbReference>
<dbReference type="InterPro" id="IPR017871">
    <property type="entry name" value="ABC_transporter-like_CS"/>
</dbReference>
<gene>
    <name evidence="7" type="ORF">DA01_05055</name>
    <name evidence="6" type="ORF">DEHALATV1_1112</name>
</gene>
<dbReference type="GO" id="GO:0005524">
    <property type="term" value="F:ATP binding"/>
    <property type="evidence" value="ECO:0007669"/>
    <property type="project" value="UniProtKB-KW"/>
</dbReference>
<dbReference type="OrthoDB" id="9804819at2"/>
<name>A0A0V8M2P4_9CHLR</name>
<dbReference type="CDD" id="cd03230">
    <property type="entry name" value="ABC_DR_subfamily_A"/>
    <property type="match status" value="1"/>
</dbReference>
<dbReference type="InterPro" id="IPR003593">
    <property type="entry name" value="AAA+_ATPase"/>
</dbReference>
<dbReference type="Gene3D" id="3.40.50.300">
    <property type="entry name" value="P-loop containing nucleotide triphosphate hydrolases"/>
    <property type="match status" value="1"/>
</dbReference>
<organism evidence="7 8">
    <name type="scientific">Dehalococcoides mccartyi</name>
    <dbReference type="NCBI Taxonomy" id="61435"/>
    <lineage>
        <taxon>Bacteria</taxon>
        <taxon>Bacillati</taxon>
        <taxon>Chloroflexota</taxon>
        <taxon>Dehalococcoidia</taxon>
        <taxon>Dehalococcoidales</taxon>
        <taxon>Dehalococcoidaceae</taxon>
        <taxon>Dehalococcoides</taxon>
    </lineage>
</organism>
<dbReference type="PANTHER" id="PTHR43335">
    <property type="entry name" value="ABC TRANSPORTER, ATP-BINDING PROTEIN"/>
    <property type="match status" value="1"/>
</dbReference>
<evidence type="ECO:0000259" key="5">
    <source>
        <dbReference type="PROSITE" id="PS50893"/>
    </source>
</evidence>
<dbReference type="SMART" id="SM00382">
    <property type="entry name" value="AAA"/>
    <property type="match status" value="1"/>
</dbReference>
<reference evidence="6 9" key="2">
    <citation type="journal article" date="2017" name="Sci. Rep.">
        <title>Isolation and genomic characterization of a Dehalococcoides strain suggests genomic rearrangement during culture.</title>
        <authorList>
            <person name="Yohda M."/>
            <person name="Ikegami K."/>
            <person name="Aita Y."/>
            <person name="Kitajima M."/>
            <person name="Takechi A."/>
            <person name="Iwamoto M."/>
            <person name="Fukuda T."/>
            <person name="Tamura N."/>
            <person name="Shibasaki J."/>
            <person name="Koike S."/>
            <person name="Komatsu D."/>
            <person name="Miyagi S."/>
            <person name="Nishimura M."/>
            <person name="Uchino Y."/>
            <person name="Shiroma A."/>
            <person name="Shimoji M."/>
            <person name="Tamotsu H."/>
            <person name="Ashimine N."/>
            <person name="Shinzato M."/>
            <person name="Ohki S."/>
            <person name="Nakano K."/>
            <person name="Teruya K."/>
            <person name="Satou K."/>
            <person name="Hirano T."/>
            <person name="Yagi O."/>
        </authorList>
    </citation>
    <scope>NUCLEOTIDE SEQUENCE [LARGE SCALE GENOMIC DNA]</scope>
    <source>
        <strain evidence="6 9">UCH-ATV1</strain>
    </source>
</reference>
<dbReference type="PANTHER" id="PTHR43335:SF4">
    <property type="entry name" value="ABC TRANSPORTER, ATP-BINDING PROTEIN"/>
    <property type="match status" value="1"/>
</dbReference>
<dbReference type="SUPFAM" id="SSF52540">
    <property type="entry name" value="P-loop containing nucleoside triphosphate hydrolases"/>
    <property type="match status" value="1"/>
</dbReference>
<feature type="domain" description="ABC transporter" evidence="5">
    <location>
        <begin position="2"/>
        <end position="230"/>
    </location>
</feature>
<evidence type="ECO:0000256" key="4">
    <source>
        <dbReference type="ARBA" id="ARBA00022840"/>
    </source>
</evidence>
<dbReference type="AlphaFoldDB" id="A0A0V8M2P4"/>
<reference evidence="7 8" key="1">
    <citation type="journal article" date="2015" name="Sci. Rep.">
        <title>A comparative genomics and reductive dehalogenase gene transcription study of two chloroethene-respiring bacteria, Dehalococcoides mccartyi strains MB and 11a.</title>
        <authorList>
            <person name="Low A."/>
            <person name="Shen Z."/>
            <person name="Cheng D."/>
            <person name="Rogers M.J."/>
            <person name="Lee P.K."/>
            <person name="He J."/>
        </authorList>
    </citation>
    <scope>NUCLEOTIDE SEQUENCE [LARGE SCALE GENOMIC DNA]</scope>
    <source>
        <strain evidence="7 8">MB</strain>
    </source>
</reference>
<dbReference type="EMBL" id="JGYD01000018">
    <property type="protein sequence ID" value="KSV18012.1"/>
    <property type="molecule type" value="Genomic_DNA"/>
</dbReference>
<evidence type="ECO:0000313" key="7">
    <source>
        <dbReference type="EMBL" id="KSV18012.1"/>
    </source>
</evidence>
<evidence type="ECO:0000256" key="2">
    <source>
        <dbReference type="ARBA" id="ARBA00022448"/>
    </source>
</evidence>
<dbReference type="PATRIC" id="fig|61435.5.peg.996"/>
<dbReference type="Proteomes" id="UP000053577">
    <property type="component" value="Unassembled WGS sequence"/>
</dbReference>
<accession>A0A0V8M2P4</accession>
<protein>
    <submittedName>
        <fullName evidence="6 7">ABC transporter ATP-binding protein</fullName>
    </submittedName>
</protein>